<dbReference type="EMBL" id="SNYW01000010">
    <property type="protein sequence ID" value="TDQ80858.1"/>
    <property type="molecule type" value="Genomic_DNA"/>
</dbReference>
<name>A0A4R6WQE4_9PROT</name>
<accession>A0A4R6WQE4</accession>
<sequence length="1434" mass="146549">MRRALRYAGLALLSIALVLVGALVYLQTDHGRALLIAEIEAAATTPESGLKIGAIEGFLPIDFSLSDLALSDREGDWLGIDRVEISWSPLALLAGRAAIDRIAVNRIDLSRSPAASASPEPPKDEPFTWPSLPVAIDLGSLTVAEIALADAFLGEPAQFTLAAKAQLGDAAAGLALDLDLRRMGGPTDNITVAITFLPALDKLDVDLAIHEPRGGLLTKTLGLADAPDLRIEASGAGPLSDWQGRLAATLNGNSLMELTAGVKGRERHDIELAASLMPAPLLPPDLRPILAGGLDIVMAAAIPADAEAIDLAALNIDSEAAHISAKGRIGLQGGSDLGISIRADTPAILAGLLPDIAFESIALDGRATGTWPALDIDLAASVLSLAALGNRVATSDLALTLSGDDLLQEPIAFDALLNAAGISLGQAQADALLADGITLGVNGTLDLAGNALLDSLDLVAGPVALNGHAVAENWGAGLTAALHLTASDLARVGKAGTMNLSGAIAADLGLTMDAGAMSVDLDARASALATGVSQVDGLLGPAPQIVAAFSRGADASIDVQSLSLQGQAVTVTAKGAVMPAQTSLTADINIADLAAIDPGASGALNLKAAVDGTLAAPRLQADLSSPRLGFGDIAADNLKVNLTASDLATAPQASISGNADLLGYPARLRLAVATEAASGAIRIDNLALQHGPSAVSGAVRVLNGVADGKLKLAISSLAPYAPLVGSDLDGSVLGDIALRDGGGQQDVELDLTASGIALSEDLRIGSIRVVGSVADASGMQAIDARLDVAALVTPQIQFDNVALTARGDAAAMDVDLAAAGPEASLDMQADLARSPEQIAAEIASLRATLRGETLALRQPARIVLAGERVEIAGLDLGYGDGGMALDGSLSPVGNDLALRINRLSLGILRMVDPAQQVAGTIDGNLSLGGPAGTPVADFDLSASDIALDRTSGLTIGANLRGAWRDDRLQATSRVDFSTGGGLDLTAALGLPADPASGLPRLDEDAALDARAAGDLDLAVVNRLLAGGADRIAGKLTVDLAARGTLANPNAAGSAVLSEGRYDNLRYGIKLRGMAMEVRGNGDRLEIASLTARTPGKGRISGNGGITLGGDMPVEIAVKLERALVIDTDLARAVVDADLGIIGTVKQELSLAGRVSVPKSEIRIPDRLPASVQEIEVIEVNAPPERARAIKAAKAQPPRTVAINLDVRIDVRQMMIRGRGLETEMEGSLKVAGTADLPIVTGEVGMRRGTFDIVGRRLTFNRGRVEFDGGEKIDPILDFEAVSKVDAYDISINVGNRASQPKISLSSTPTLPEDEVLSQLLFEKSSGELTAFEALQLAQAAAELAGVSTGIGMLDAIRGATGLDHLSVNAGDGKTGPSLSAGRYVTDRVYVGVKQGSAANSSAAQVEIDMTDNIKLETELGADAGKAGINWEWDY</sequence>
<evidence type="ECO:0000256" key="4">
    <source>
        <dbReference type="ARBA" id="ARBA00023136"/>
    </source>
</evidence>
<dbReference type="Pfam" id="PF04357">
    <property type="entry name" value="TamB"/>
    <property type="match status" value="1"/>
</dbReference>
<evidence type="ECO:0000256" key="3">
    <source>
        <dbReference type="ARBA" id="ARBA00022989"/>
    </source>
</evidence>
<reference evidence="6 7" key="1">
    <citation type="submission" date="2019-03" db="EMBL/GenBank/DDBJ databases">
        <title>Genomic Encyclopedia of Type Strains, Phase III (KMG-III): the genomes of soil and plant-associated and newly described type strains.</title>
        <authorList>
            <person name="Whitman W."/>
        </authorList>
    </citation>
    <scope>NUCLEOTIDE SEQUENCE [LARGE SCALE GENOMIC DNA]</scope>
    <source>
        <strain evidence="6 7">CGMCC 1.7660</strain>
    </source>
</reference>
<dbReference type="RefSeq" id="WP_133614200.1">
    <property type="nucleotide sequence ID" value="NZ_SNYW01000010.1"/>
</dbReference>
<dbReference type="OrthoDB" id="7784409at2"/>
<comment type="caution">
    <text evidence="6">The sequence shown here is derived from an EMBL/GenBank/DDBJ whole genome shotgun (WGS) entry which is preliminary data.</text>
</comment>
<dbReference type="PANTHER" id="PTHR36985:SF1">
    <property type="entry name" value="TRANSLOCATION AND ASSEMBLY MODULE SUBUNIT TAMB"/>
    <property type="match status" value="1"/>
</dbReference>
<dbReference type="InterPro" id="IPR007452">
    <property type="entry name" value="TamB_C"/>
</dbReference>
<keyword evidence="2" id="KW-0812">Transmembrane</keyword>
<proteinExistence type="predicted"/>
<organism evidence="6 7">
    <name type="scientific">Dongia mobilis</name>
    <dbReference type="NCBI Taxonomy" id="578943"/>
    <lineage>
        <taxon>Bacteria</taxon>
        <taxon>Pseudomonadati</taxon>
        <taxon>Pseudomonadota</taxon>
        <taxon>Alphaproteobacteria</taxon>
        <taxon>Rhodospirillales</taxon>
        <taxon>Dongiaceae</taxon>
        <taxon>Dongia</taxon>
    </lineage>
</organism>
<keyword evidence="7" id="KW-1185">Reference proteome</keyword>
<keyword evidence="4" id="KW-0472">Membrane</keyword>
<comment type="subcellular location">
    <subcellularLocation>
        <location evidence="1">Membrane</location>
        <topology evidence="1">Single-pass membrane protein</topology>
    </subcellularLocation>
</comment>
<evidence type="ECO:0000256" key="2">
    <source>
        <dbReference type="ARBA" id="ARBA00022692"/>
    </source>
</evidence>
<dbReference type="GO" id="GO:0009306">
    <property type="term" value="P:protein secretion"/>
    <property type="evidence" value="ECO:0007669"/>
    <property type="project" value="InterPro"/>
</dbReference>
<keyword evidence="3" id="KW-1133">Transmembrane helix</keyword>
<evidence type="ECO:0000259" key="5">
    <source>
        <dbReference type="Pfam" id="PF04357"/>
    </source>
</evidence>
<dbReference type="Proteomes" id="UP000295783">
    <property type="component" value="Unassembled WGS sequence"/>
</dbReference>
<evidence type="ECO:0000313" key="6">
    <source>
        <dbReference type="EMBL" id="TDQ80858.1"/>
    </source>
</evidence>
<dbReference type="PANTHER" id="PTHR36985">
    <property type="entry name" value="TRANSLOCATION AND ASSEMBLY MODULE SUBUNIT TAMB"/>
    <property type="match status" value="1"/>
</dbReference>
<evidence type="ECO:0000256" key="1">
    <source>
        <dbReference type="ARBA" id="ARBA00004167"/>
    </source>
</evidence>
<evidence type="ECO:0000313" key="7">
    <source>
        <dbReference type="Proteomes" id="UP000295783"/>
    </source>
</evidence>
<dbReference type="GO" id="GO:0005886">
    <property type="term" value="C:plasma membrane"/>
    <property type="evidence" value="ECO:0007669"/>
    <property type="project" value="InterPro"/>
</dbReference>
<protein>
    <submittedName>
        <fullName evidence="6">Autotransporter secretion inner membrane protein TamB</fullName>
    </submittedName>
</protein>
<feature type="domain" description="Translocation and assembly module TamB C-terminal" evidence="5">
    <location>
        <begin position="1089"/>
        <end position="1434"/>
    </location>
</feature>
<gene>
    <name evidence="6" type="ORF">A8950_2726</name>
</gene>